<dbReference type="CDD" id="cd12148">
    <property type="entry name" value="fungal_TF_MHR"/>
    <property type="match status" value="1"/>
</dbReference>
<evidence type="ECO:0000313" key="4">
    <source>
        <dbReference type="EMBL" id="KAJ5183164.1"/>
    </source>
</evidence>
<dbReference type="OrthoDB" id="5392779at2759"/>
<keyword evidence="5" id="KW-1185">Reference proteome</keyword>
<keyword evidence="1" id="KW-0805">Transcription regulation</keyword>
<reference evidence="4" key="2">
    <citation type="journal article" date="2023" name="IMA Fungus">
        <title>Comparative genomic study of the Penicillium genus elucidates a diverse pangenome and 15 lateral gene transfer events.</title>
        <authorList>
            <person name="Petersen C."/>
            <person name="Sorensen T."/>
            <person name="Nielsen M.R."/>
            <person name="Sondergaard T.E."/>
            <person name="Sorensen J.L."/>
            <person name="Fitzpatrick D.A."/>
            <person name="Frisvad J.C."/>
            <person name="Nielsen K.L."/>
        </authorList>
    </citation>
    <scope>NUCLEOTIDE SEQUENCE</scope>
    <source>
        <strain evidence="4">IBT 21917</strain>
    </source>
</reference>
<evidence type="ECO:0000313" key="5">
    <source>
        <dbReference type="Proteomes" id="UP001146351"/>
    </source>
</evidence>
<keyword evidence="3" id="KW-0539">Nucleus</keyword>
<evidence type="ECO:0000256" key="1">
    <source>
        <dbReference type="ARBA" id="ARBA00023015"/>
    </source>
</evidence>
<evidence type="ECO:0000256" key="3">
    <source>
        <dbReference type="ARBA" id="ARBA00023242"/>
    </source>
</evidence>
<accession>A0A9W9IQ71</accession>
<comment type="caution">
    <text evidence="4">The sequence shown here is derived from an EMBL/GenBank/DDBJ whole genome shotgun (WGS) entry which is preliminary data.</text>
</comment>
<evidence type="ECO:0000256" key="2">
    <source>
        <dbReference type="ARBA" id="ARBA00023163"/>
    </source>
</evidence>
<dbReference type="EMBL" id="JAPQKO010000001">
    <property type="protein sequence ID" value="KAJ5183164.1"/>
    <property type="molecule type" value="Genomic_DNA"/>
</dbReference>
<reference evidence="4" key="1">
    <citation type="submission" date="2022-11" db="EMBL/GenBank/DDBJ databases">
        <authorList>
            <person name="Petersen C."/>
        </authorList>
    </citation>
    <scope>NUCLEOTIDE SEQUENCE</scope>
    <source>
        <strain evidence="4">IBT 21917</strain>
    </source>
</reference>
<dbReference type="AlphaFoldDB" id="A0A9W9IQ71"/>
<name>A0A9W9IQ71_9EURO</name>
<evidence type="ECO:0008006" key="6">
    <source>
        <dbReference type="Google" id="ProtNLM"/>
    </source>
</evidence>
<dbReference type="PANTHER" id="PTHR47840">
    <property type="entry name" value="ZN(II)2CYS6 TRANSCRIPTION FACTOR (EUROFUNG)-RELATED"/>
    <property type="match status" value="1"/>
</dbReference>
<dbReference type="Proteomes" id="UP001146351">
    <property type="component" value="Unassembled WGS sequence"/>
</dbReference>
<organism evidence="4 5">
    <name type="scientific">Penicillium capsulatum</name>
    <dbReference type="NCBI Taxonomy" id="69766"/>
    <lineage>
        <taxon>Eukaryota</taxon>
        <taxon>Fungi</taxon>
        <taxon>Dikarya</taxon>
        <taxon>Ascomycota</taxon>
        <taxon>Pezizomycotina</taxon>
        <taxon>Eurotiomycetes</taxon>
        <taxon>Eurotiomycetidae</taxon>
        <taxon>Eurotiales</taxon>
        <taxon>Aspergillaceae</taxon>
        <taxon>Penicillium</taxon>
    </lineage>
</organism>
<proteinExistence type="predicted"/>
<protein>
    <recommendedName>
        <fullName evidence="6">Transcription factor domain-containing protein</fullName>
    </recommendedName>
</protein>
<gene>
    <name evidence="4" type="ORF">N7492_000780</name>
</gene>
<dbReference type="PANTHER" id="PTHR47840:SF1">
    <property type="entry name" value="ZN(II)2CYS6 TRANSCRIPTION FACTOR (EUROFUNG)"/>
    <property type="match status" value="1"/>
</dbReference>
<sequence length="366" mass="41373">MDPAFMWFRIVYMDRYLSLLLGLPQGTTDKSMALTLQNETPLGKFERQLAVIASQILERNEHSLKDNSFTNHFAMTQSIDTQLLEVSRSMPSSFWRPANFQGLTPGSPDALLETVRLSCHVYYNSLLIQLHLPCAISGMGSHTEYEYSKVTCVNASREILTRFIAHRTFNPMSSCSRPVDFFAFLAAMTILLTYLDAYCEATNFLAHQRLGDRAILEQVLDLMDIVSKMDKDAMTQKSAEVIRHLLDIEADAFGGVTYTRTIAEESQSTPQEILQNEKELCLHIPYLGSIKIARQTPPSVTGRSHDAEFRLEQPNITTDDGSFIYPRLSLIEEHQSQMDIPTITAGVDDWAFQGVDMAFFDSLTKE</sequence>
<keyword evidence="2" id="KW-0804">Transcription</keyword>